<feature type="transmembrane region" description="Helical" evidence="2">
    <location>
        <begin position="6"/>
        <end position="34"/>
    </location>
</feature>
<feature type="region of interest" description="Disordered" evidence="1">
    <location>
        <begin position="34"/>
        <end position="67"/>
    </location>
</feature>
<dbReference type="Proteomes" id="UP001168537">
    <property type="component" value="Unassembled WGS sequence"/>
</dbReference>
<proteinExistence type="predicted"/>
<protein>
    <submittedName>
        <fullName evidence="3">Uncharacterized protein</fullName>
    </submittedName>
</protein>
<feature type="compositionally biased region" description="Basic and acidic residues" evidence="1">
    <location>
        <begin position="50"/>
        <end position="67"/>
    </location>
</feature>
<keyword evidence="4" id="KW-1185">Reference proteome</keyword>
<sequence length="67" mass="7107">MSENAYLVWLVAMAVMTVVVLTVGTLIASGIIPVGRDSRDAQRPGAGDRTQADADPGRQHESTRRAA</sequence>
<organism evidence="3 4">
    <name type="scientific">Nocardioides abyssi</name>
    <dbReference type="NCBI Taxonomy" id="3058370"/>
    <lineage>
        <taxon>Bacteria</taxon>
        <taxon>Bacillati</taxon>
        <taxon>Actinomycetota</taxon>
        <taxon>Actinomycetes</taxon>
        <taxon>Propionibacteriales</taxon>
        <taxon>Nocardioidaceae</taxon>
        <taxon>Nocardioides</taxon>
    </lineage>
</organism>
<evidence type="ECO:0000256" key="2">
    <source>
        <dbReference type="SAM" id="Phobius"/>
    </source>
</evidence>
<evidence type="ECO:0000313" key="3">
    <source>
        <dbReference type="EMBL" id="MDN4161070.1"/>
    </source>
</evidence>
<evidence type="ECO:0000256" key="1">
    <source>
        <dbReference type="SAM" id="MobiDB-lite"/>
    </source>
</evidence>
<accession>A0ABT8ESE3</accession>
<name>A0ABT8ESE3_9ACTN</name>
<reference evidence="3" key="1">
    <citation type="submission" date="2023-06" db="EMBL/GenBank/DDBJ databases">
        <title>Draft genome sequence of Nocardioides sp. SOB72.</title>
        <authorList>
            <person name="Zhang G."/>
        </authorList>
    </citation>
    <scope>NUCLEOTIDE SEQUENCE</scope>
    <source>
        <strain evidence="3">SOB72</strain>
    </source>
</reference>
<keyword evidence="2" id="KW-0812">Transmembrane</keyword>
<keyword evidence="2" id="KW-1133">Transmembrane helix</keyword>
<dbReference type="EMBL" id="JAUHJR010000002">
    <property type="protein sequence ID" value="MDN4161070.1"/>
    <property type="molecule type" value="Genomic_DNA"/>
</dbReference>
<gene>
    <name evidence="3" type="ORF">QWY29_06845</name>
</gene>
<evidence type="ECO:0000313" key="4">
    <source>
        <dbReference type="Proteomes" id="UP001168537"/>
    </source>
</evidence>
<keyword evidence="2" id="KW-0472">Membrane</keyword>
<comment type="caution">
    <text evidence="3">The sequence shown here is derived from an EMBL/GenBank/DDBJ whole genome shotgun (WGS) entry which is preliminary data.</text>
</comment>
<dbReference type="RefSeq" id="WP_300959951.1">
    <property type="nucleotide sequence ID" value="NZ_JAUHJR010000002.1"/>
</dbReference>